<organism evidence="1 2">
    <name type="scientific">Lentzea tibetensis</name>
    <dbReference type="NCBI Taxonomy" id="2591470"/>
    <lineage>
        <taxon>Bacteria</taxon>
        <taxon>Bacillati</taxon>
        <taxon>Actinomycetota</taxon>
        <taxon>Actinomycetes</taxon>
        <taxon>Pseudonocardiales</taxon>
        <taxon>Pseudonocardiaceae</taxon>
        <taxon>Lentzea</taxon>
    </lineage>
</organism>
<sequence>MVADLAVLGLPQEHDPARTHRLTAQTLTTLNDRVMLAHAIGMVAGALDTGTDEARQLILGYAARNRGPIRDVARGLTGGDLEAAALLPVADAS</sequence>
<reference evidence="1 2" key="1">
    <citation type="submission" date="2019-07" db="EMBL/GenBank/DDBJ databases">
        <title>Lentzea xizangensis sp. nov., isolated from Qinghai-Tibetan Plateau Soils.</title>
        <authorList>
            <person name="Huang J."/>
        </authorList>
    </citation>
    <scope>NUCLEOTIDE SEQUENCE [LARGE SCALE GENOMIC DNA]</scope>
    <source>
        <strain evidence="1 2">FXJ1.1311</strain>
    </source>
</reference>
<protein>
    <recommendedName>
        <fullName evidence="3">ANTAR domain-containing protein</fullName>
    </recommendedName>
</protein>
<gene>
    <name evidence="1" type="ORF">FKR81_42000</name>
</gene>
<evidence type="ECO:0000313" key="1">
    <source>
        <dbReference type="EMBL" id="TWP43815.1"/>
    </source>
</evidence>
<dbReference type="AlphaFoldDB" id="A0A563EF23"/>
<name>A0A563EF23_9PSEU</name>
<accession>A0A563EF23</accession>
<dbReference type="RefSeq" id="WP_146361029.1">
    <property type="nucleotide sequence ID" value="NZ_VOBR01000058.1"/>
</dbReference>
<dbReference type="EMBL" id="VOBR01000058">
    <property type="protein sequence ID" value="TWP43815.1"/>
    <property type="molecule type" value="Genomic_DNA"/>
</dbReference>
<dbReference type="OrthoDB" id="3683444at2"/>
<evidence type="ECO:0000313" key="2">
    <source>
        <dbReference type="Proteomes" id="UP000316639"/>
    </source>
</evidence>
<keyword evidence="2" id="KW-1185">Reference proteome</keyword>
<proteinExistence type="predicted"/>
<dbReference type="Proteomes" id="UP000316639">
    <property type="component" value="Unassembled WGS sequence"/>
</dbReference>
<comment type="caution">
    <text evidence="1">The sequence shown here is derived from an EMBL/GenBank/DDBJ whole genome shotgun (WGS) entry which is preliminary data.</text>
</comment>
<evidence type="ECO:0008006" key="3">
    <source>
        <dbReference type="Google" id="ProtNLM"/>
    </source>
</evidence>